<evidence type="ECO:0000313" key="4">
    <source>
        <dbReference type="Proteomes" id="UP001141552"/>
    </source>
</evidence>
<dbReference type="Proteomes" id="UP001141552">
    <property type="component" value="Unassembled WGS sequence"/>
</dbReference>
<keyword evidence="2" id="KW-0328">Glycosyltransferase</keyword>
<reference evidence="3" key="1">
    <citation type="submission" date="2022-02" db="EMBL/GenBank/DDBJ databases">
        <authorList>
            <person name="Henning P.M."/>
            <person name="McCubbin A.G."/>
            <person name="Shore J.S."/>
        </authorList>
    </citation>
    <scope>NUCLEOTIDE SEQUENCE</scope>
    <source>
        <strain evidence="3">F60SS</strain>
        <tissue evidence="3">Leaves</tissue>
    </source>
</reference>
<dbReference type="OrthoDB" id="5835829at2759"/>
<dbReference type="SUPFAM" id="SSF53756">
    <property type="entry name" value="UDP-Glycosyltransferase/glycogen phosphorylase"/>
    <property type="match status" value="1"/>
</dbReference>
<reference evidence="3" key="2">
    <citation type="journal article" date="2023" name="Plants (Basel)">
        <title>Annotation of the Turnera subulata (Passifloraceae) Draft Genome Reveals the S-Locus Evolved after the Divergence of Turneroideae from Passifloroideae in a Stepwise Manner.</title>
        <authorList>
            <person name="Henning P.M."/>
            <person name="Roalson E.H."/>
            <person name="Mir W."/>
            <person name="McCubbin A.G."/>
            <person name="Shore J.S."/>
        </authorList>
    </citation>
    <scope>NUCLEOTIDE SEQUENCE</scope>
    <source>
        <strain evidence="3">F60SS</strain>
    </source>
</reference>
<protein>
    <submittedName>
        <fullName evidence="3">Uncharacterized protein</fullName>
    </submittedName>
</protein>
<gene>
    <name evidence="3" type="ORF">Tsubulata_033072</name>
</gene>
<accession>A0A9Q0G5B3</accession>
<organism evidence="3 4">
    <name type="scientific">Turnera subulata</name>
    <dbReference type="NCBI Taxonomy" id="218843"/>
    <lineage>
        <taxon>Eukaryota</taxon>
        <taxon>Viridiplantae</taxon>
        <taxon>Streptophyta</taxon>
        <taxon>Embryophyta</taxon>
        <taxon>Tracheophyta</taxon>
        <taxon>Spermatophyta</taxon>
        <taxon>Magnoliopsida</taxon>
        <taxon>eudicotyledons</taxon>
        <taxon>Gunneridae</taxon>
        <taxon>Pentapetalae</taxon>
        <taxon>rosids</taxon>
        <taxon>fabids</taxon>
        <taxon>Malpighiales</taxon>
        <taxon>Passifloraceae</taxon>
        <taxon>Turnera</taxon>
    </lineage>
</organism>
<proteinExistence type="inferred from homology"/>
<evidence type="ECO:0000256" key="1">
    <source>
        <dbReference type="ARBA" id="ARBA00009995"/>
    </source>
</evidence>
<keyword evidence="4" id="KW-1185">Reference proteome</keyword>
<dbReference type="PANTHER" id="PTHR48047">
    <property type="entry name" value="GLYCOSYLTRANSFERASE"/>
    <property type="match status" value="1"/>
</dbReference>
<comment type="similarity">
    <text evidence="1">Belongs to the UDP-glycosyltransferase family.</text>
</comment>
<sequence length="143" mass="16282">MATDIFFFPFMAPGHMIPTVDMAELFASLRPKGNHGHPPLNENIKELARKFLNAITKLQESFEMLLEETRPDFLVADMFFPWANDAATKFGILRLVFHGTSLFVLFVGKCIRQYETYKKVASDLKPFFSKSSKRNKDDKGASA</sequence>
<dbReference type="Gene3D" id="3.40.50.2000">
    <property type="entry name" value="Glycogen Phosphorylase B"/>
    <property type="match status" value="1"/>
</dbReference>
<evidence type="ECO:0000256" key="2">
    <source>
        <dbReference type="ARBA" id="ARBA00022676"/>
    </source>
</evidence>
<name>A0A9Q0G5B3_9ROSI</name>
<evidence type="ECO:0000313" key="3">
    <source>
        <dbReference type="EMBL" id="KAJ4842660.1"/>
    </source>
</evidence>
<dbReference type="AlphaFoldDB" id="A0A9Q0G5B3"/>
<dbReference type="PANTHER" id="PTHR48047:SF45">
    <property type="entry name" value="SCOPOLETIN GLUCOSYLTRANSFERASE-LIKE"/>
    <property type="match status" value="1"/>
</dbReference>
<keyword evidence="2" id="KW-0808">Transferase</keyword>
<comment type="caution">
    <text evidence="3">The sequence shown here is derived from an EMBL/GenBank/DDBJ whole genome shotgun (WGS) entry which is preliminary data.</text>
</comment>
<dbReference type="EMBL" id="JAKUCV010002437">
    <property type="protein sequence ID" value="KAJ4842660.1"/>
    <property type="molecule type" value="Genomic_DNA"/>
</dbReference>
<dbReference type="GO" id="GO:0035251">
    <property type="term" value="F:UDP-glucosyltransferase activity"/>
    <property type="evidence" value="ECO:0007669"/>
    <property type="project" value="TreeGrafter"/>
</dbReference>